<keyword evidence="3" id="KW-0067">ATP-binding</keyword>
<keyword evidence="4" id="KW-0648">Protein biosynthesis</keyword>
<feature type="domain" description="Aminoacyl-transfer RNA synthetases class-II family profile" evidence="8">
    <location>
        <begin position="87"/>
        <end position="248"/>
    </location>
</feature>
<dbReference type="GO" id="GO:0043039">
    <property type="term" value="P:tRNA aminoacylation"/>
    <property type="evidence" value="ECO:0007669"/>
    <property type="project" value="InterPro"/>
</dbReference>
<dbReference type="PROSITE" id="PS50862">
    <property type="entry name" value="AA_TRNA_LIGASE_II"/>
    <property type="match status" value="1"/>
</dbReference>
<organism evidence="10 11">
    <name type="scientific">Actinoplanes aureus</name>
    <dbReference type="NCBI Taxonomy" id="2792083"/>
    <lineage>
        <taxon>Bacteria</taxon>
        <taxon>Bacillati</taxon>
        <taxon>Actinomycetota</taxon>
        <taxon>Actinomycetes</taxon>
        <taxon>Micromonosporales</taxon>
        <taxon>Micromonosporaceae</taxon>
        <taxon>Actinoplanes</taxon>
    </lineage>
</organism>
<dbReference type="Pfam" id="PF01409">
    <property type="entry name" value="tRNA-synt_2d"/>
    <property type="match status" value="1"/>
</dbReference>
<gene>
    <name evidence="10" type="ORF">I4J89_08510</name>
</gene>
<evidence type="ECO:0000256" key="1">
    <source>
        <dbReference type="ARBA" id="ARBA00022598"/>
    </source>
</evidence>
<evidence type="ECO:0000256" key="4">
    <source>
        <dbReference type="ARBA" id="ARBA00022917"/>
    </source>
</evidence>
<dbReference type="InterPro" id="IPR006195">
    <property type="entry name" value="aa-tRNA-synth_II"/>
</dbReference>
<evidence type="ECO:0000259" key="8">
    <source>
        <dbReference type="PROSITE" id="PS50862"/>
    </source>
</evidence>
<dbReference type="InterPro" id="IPR002319">
    <property type="entry name" value="Phenylalanyl-tRNA_Synthase"/>
</dbReference>
<name>A0A931C6T1_9ACTN</name>
<dbReference type="GO" id="GO:0000049">
    <property type="term" value="F:tRNA binding"/>
    <property type="evidence" value="ECO:0007669"/>
    <property type="project" value="InterPro"/>
</dbReference>
<evidence type="ECO:0000256" key="2">
    <source>
        <dbReference type="ARBA" id="ARBA00022741"/>
    </source>
</evidence>
<accession>A0A931C6T1</accession>
<evidence type="ECO:0000256" key="6">
    <source>
        <dbReference type="ARBA" id="ARBA00023146"/>
    </source>
</evidence>
<keyword evidence="11" id="KW-1185">Reference proteome</keyword>
<evidence type="ECO:0000256" key="5">
    <source>
        <dbReference type="ARBA" id="ARBA00022946"/>
    </source>
</evidence>
<dbReference type="GO" id="GO:0006412">
    <property type="term" value="P:translation"/>
    <property type="evidence" value="ECO:0007669"/>
    <property type="project" value="UniProtKB-KW"/>
</dbReference>
<reference evidence="10" key="1">
    <citation type="submission" date="2020-11" db="EMBL/GenBank/DDBJ databases">
        <title>Isolation and identification of active actinomycetes.</title>
        <authorList>
            <person name="Sun X."/>
        </authorList>
    </citation>
    <scope>NUCLEOTIDE SEQUENCE</scope>
    <source>
        <strain evidence="10">NEAU-A11</strain>
    </source>
</reference>
<dbReference type="Proteomes" id="UP000598146">
    <property type="component" value="Unassembled WGS sequence"/>
</dbReference>
<evidence type="ECO:0000259" key="9">
    <source>
        <dbReference type="PROSITE" id="PS51447"/>
    </source>
</evidence>
<dbReference type="Gene3D" id="3.30.930.10">
    <property type="entry name" value="Bira Bifunctional Protein, Domain 2"/>
    <property type="match status" value="1"/>
</dbReference>
<evidence type="ECO:0000313" key="10">
    <source>
        <dbReference type="EMBL" id="MBG0561503.1"/>
    </source>
</evidence>
<dbReference type="PROSITE" id="PS51447">
    <property type="entry name" value="FDX_ACB"/>
    <property type="match status" value="1"/>
</dbReference>
<dbReference type="GO" id="GO:0004812">
    <property type="term" value="F:aminoacyl-tRNA ligase activity"/>
    <property type="evidence" value="ECO:0007669"/>
    <property type="project" value="UniProtKB-KW"/>
</dbReference>
<evidence type="ECO:0000256" key="3">
    <source>
        <dbReference type="ARBA" id="ARBA00022840"/>
    </source>
</evidence>
<keyword evidence="5" id="KW-0809">Transit peptide</keyword>
<dbReference type="AlphaFoldDB" id="A0A931C6T1"/>
<proteinExistence type="predicted"/>
<dbReference type="InterPro" id="IPR005121">
    <property type="entry name" value="Fdx_antiC-bd"/>
</dbReference>
<dbReference type="EMBL" id="JADQTO010000003">
    <property type="protein sequence ID" value="MBG0561503.1"/>
    <property type="molecule type" value="Genomic_DNA"/>
</dbReference>
<dbReference type="GO" id="GO:0005524">
    <property type="term" value="F:ATP binding"/>
    <property type="evidence" value="ECO:0007669"/>
    <property type="project" value="UniProtKB-KW"/>
</dbReference>
<dbReference type="InterPro" id="IPR045864">
    <property type="entry name" value="aa-tRNA-synth_II/BPL/LPL"/>
</dbReference>
<evidence type="ECO:0000256" key="7">
    <source>
        <dbReference type="ARBA" id="ARBA00031194"/>
    </source>
</evidence>
<keyword evidence="6" id="KW-0030">Aminoacyl-tRNA synthetase</keyword>
<feature type="domain" description="FDX-ACB" evidence="9">
    <location>
        <begin position="264"/>
        <end position="367"/>
    </location>
</feature>
<dbReference type="RefSeq" id="WP_196413288.1">
    <property type="nucleotide sequence ID" value="NZ_JADQTO010000003.1"/>
</dbReference>
<comment type="caution">
    <text evidence="10">The sequence shown here is derived from an EMBL/GenBank/DDBJ whole genome shotgun (WGS) entry which is preliminary data.</text>
</comment>
<protein>
    <recommendedName>
        <fullName evidence="7">Phenylalanyl-tRNA synthetase</fullName>
    </recommendedName>
</protein>
<evidence type="ECO:0000313" key="11">
    <source>
        <dbReference type="Proteomes" id="UP000598146"/>
    </source>
</evidence>
<keyword evidence="2" id="KW-0547">Nucleotide-binding</keyword>
<keyword evidence="1" id="KW-0436">Ligase</keyword>
<sequence>MHTHLSPAALAADLAVRDLTDPAGGPHALQTLVVAAGRHLAARWDIGTLWERGERIVSVADNYDRLGYPAGAAARDRRYTRYVAPDRLLRTQTSALIPPVLRRLARRPVADVLVVAAGMVYRRDVIDRLHTGMPHQADLWRIRTSGAALTVGDLDEMVAGVLAAVLPGRAWRTIPAVHPYTTAGGEIEVAAADGQWVEVGECGLAHPGVLAGAGLAGASGLAMGLGLDRLLMLRKGIDDIRLLRAADPRIAGQMLGLDPYRPVSAQPAARRDVSVACDEVLDDELAGDRVRDALGADADLVEQVRILSATPAALLPPAAADRLRIGPGQVNLLVRVVLRAPARSIPVPLANRLRDRIHAALHHPSGE</sequence>
<dbReference type="SUPFAM" id="SSF55681">
    <property type="entry name" value="Class II aaRS and biotin synthetases"/>
    <property type="match status" value="1"/>
</dbReference>